<feature type="active site" description="Proton donor/acceptor" evidence="2">
    <location>
        <position position="83"/>
    </location>
</feature>
<evidence type="ECO:0000256" key="2">
    <source>
        <dbReference type="PIRSR" id="PIRSR613078-1"/>
    </source>
</evidence>
<dbReference type="PANTHER" id="PTHR46517">
    <property type="entry name" value="FRUCTOSE-2,6-BISPHOSPHATASE TIGAR"/>
    <property type="match status" value="1"/>
</dbReference>
<dbReference type="EMBL" id="RJQC01000004">
    <property type="protein sequence ID" value="RNM29339.1"/>
    <property type="molecule type" value="Genomic_DNA"/>
</dbReference>
<dbReference type="InterPro" id="IPR051695">
    <property type="entry name" value="Phosphoglycerate_Mutase"/>
</dbReference>
<dbReference type="Proteomes" id="UP000276568">
    <property type="component" value="Unassembled WGS sequence"/>
</dbReference>
<sequence length="193" mass="21970">MKIVVIRHGTTDWNDKNLAQGSTDNPLNERGMEQARITGKRLRGMGITKIYSSPLIRARQTSQIIAQELEQEVPIINEPALREQDFGIFEGVLRSDKQYQAEKHKYFKRFKNGESFLDVAARVYPFLDDLIEKSEDEDVILLSCHGGICRMVASYFEDLDNDAFASYFVKNCEAKSFDVKKIKKIKKGVAEGG</sequence>
<dbReference type="GO" id="GO:0043456">
    <property type="term" value="P:regulation of pentose-phosphate shunt"/>
    <property type="evidence" value="ECO:0007669"/>
    <property type="project" value="TreeGrafter"/>
</dbReference>
<dbReference type="CDD" id="cd07067">
    <property type="entry name" value="HP_PGM_like"/>
    <property type="match status" value="1"/>
</dbReference>
<organism evidence="4 5">
    <name type="scientific">Absicoccus porci</name>
    <dbReference type="NCBI Taxonomy" id="2486576"/>
    <lineage>
        <taxon>Bacteria</taxon>
        <taxon>Bacillati</taxon>
        <taxon>Bacillota</taxon>
        <taxon>Erysipelotrichia</taxon>
        <taxon>Erysipelotrichales</taxon>
        <taxon>Erysipelotrichaceae</taxon>
        <taxon>Absicoccus</taxon>
    </lineage>
</organism>
<dbReference type="RefSeq" id="WP_128521026.1">
    <property type="nucleotide sequence ID" value="NZ_JBMNSH010000003.1"/>
</dbReference>
<dbReference type="Gene3D" id="3.40.50.1240">
    <property type="entry name" value="Phosphoglycerate mutase-like"/>
    <property type="match status" value="1"/>
</dbReference>
<dbReference type="GO" id="GO:0005829">
    <property type="term" value="C:cytosol"/>
    <property type="evidence" value="ECO:0007669"/>
    <property type="project" value="TreeGrafter"/>
</dbReference>
<reference evidence="4 5" key="1">
    <citation type="submission" date="2018-11" db="EMBL/GenBank/DDBJ databases">
        <title>Clostridium sp. nov., a member of the family Erysipelotrichaceae isolated from pig faeces.</title>
        <authorList>
            <person name="Chang Y.-H."/>
        </authorList>
    </citation>
    <scope>NUCLEOTIDE SEQUENCE [LARGE SCALE GENOMIC DNA]</scope>
    <source>
        <strain evidence="4 5">YH-panp20</strain>
    </source>
</reference>
<comment type="caution">
    <text evidence="4">The sequence shown here is derived from an EMBL/GenBank/DDBJ whole genome shotgun (WGS) entry which is preliminary data.</text>
</comment>
<protein>
    <submittedName>
        <fullName evidence="4">Histidine phosphatase family protein</fullName>
    </submittedName>
</protein>
<dbReference type="SUPFAM" id="SSF53254">
    <property type="entry name" value="Phosphoglycerate mutase-like"/>
    <property type="match status" value="1"/>
</dbReference>
<evidence type="ECO:0000256" key="1">
    <source>
        <dbReference type="ARBA" id="ARBA00022801"/>
    </source>
</evidence>
<feature type="binding site" evidence="3">
    <location>
        <begin position="7"/>
        <end position="14"/>
    </location>
    <ligand>
        <name>substrate</name>
    </ligand>
</feature>
<evidence type="ECO:0000256" key="3">
    <source>
        <dbReference type="PIRSR" id="PIRSR613078-2"/>
    </source>
</evidence>
<dbReference type="InterPro" id="IPR029033">
    <property type="entry name" value="His_PPase_superfam"/>
</dbReference>
<dbReference type="Pfam" id="PF00300">
    <property type="entry name" value="His_Phos_1"/>
    <property type="match status" value="1"/>
</dbReference>
<feature type="active site" description="Tele-phosphohistidine intermediate" evidence="2">
    <location>
        <position position="8"/>
    </location>
</feature>
<dbReference type="GO" id="GO:0045820">
    <property type="term" value="P:negative regulation of glycolytic process"/>
    <property type="evidence" value="ECO:0007669"/>
    <property type="project" value="TreeGrafter"/>
</dbReference>
<accession>A0A3N0HX47</accession>
<feature type="binding site" evidence="3">
    <location>
        <position position="57"/>
    </location>
    <ligand>
        <name>substrate</name>
    </ligand>
</feature>
<dbReference type="AlphaFoldDB" id="A0A3N0HX47"/>
<gene>
    <name evidence="4" type="ORF">EDX97_10090</name>
</gene>
<dbReference type="PIRSF" id="PIRSF000709">
    <property type="entry name" value="6PFK_2-Ptase"/>
    <property type="match status" value="1"/>
</dbReference>
<dbReference type="SMART" id="SM00855">
    <property type="entry name" value="PGAM"/>
    <property type="match status" value="1"/>
</dbReference>
<keyword evidence="1" id="KW-0378">Hydrolase</keyword>
<dbReference type="InterPro" id="IPR013078">
    <property type="entry name" value="His_Pase_superF_clade-1"/>
</dbReference>
<dbReference type="PANTHER" id="PTHR46517:SF1">
    <property type="entry name" value="FRUCTOSE-2,6-BISPHOSPHATASE TIGAR"/>
    <property type="match status" value="1"/>
</dbReference>
<name>A0A3N0HX47_9FIRM</name>
<proteinExistence type="predicted"/>
<keyword evidence="5" id="KW-1185">Reference proteome</keyword>
<dbReference type="OrthoDB" id="9781415at2"/>
<evidence type="ECO:0000313" key="5">
    <source>
        <dbReference type="Proteomes" id="UP000276568"/>
    </source>
</evidence>
<evidence type="ECO:0000313" key="4">
    <source>
        <dbReference type="EMBL" id="RNM29339.1"/>
    </source>
</evidence>
<dbReference type="GO" id="GO:0004331">
    <property type="term" value="F:fructose-2,6-bisphosphate 2-phosphatase activity"/>
    <property type="evidence" value="ECO:0007669"/>
    <property type="project" value="TreeGrafter"/>
</dbReference>